<dbReference type="HOGENOM" id="CLU_2656898_0_0_1"/>
<gene>
    <name evidence="2" type="primary">6041877</name>
    <name evidence="1" type="ORF">CpipJ_CPIJ009760</name>
</gene>
<evidence type="ECO:0000313" key="1">
    <source>
        <dbReference type="EMBL" id="EDS33021.1"/>
    </source>
</evidence>
<dbReference type="EnsemblMetazoa" id="CPIJ009760-RA">
    <property type="protein sequence ID" value="CPIJ009760-PA"/>
    <property type="gene ID" value="CPIJ009760"/>
</dbReference>
<keyword evidence="1" id="KW-0547">Nucleotide-binding</keyword>
<dbReference type="VEuPathDB" id="VectorBase:CPIJ009760"/>
<dbReference type="GO" id="GO:0004386">
    <property type="term" value="F:helicase activity"/>
    <property type="evidence" value="ECO:0007669"/>
    <property type="project" value="UniProtKB-KW"/>
</dbReference>
<sequence>MTMNFKLTKYDVFTPVQKNAIPIVMSECDVMACPGQFRKDCRVPAGSDQMRELNRGCNLDNIRFLVLDEVDSILEC</sequence>
<dbReference type="InParanoid" id="B0WQU1"/>
<proteinExistence type="predicted"/>
<keyword evidence="1" id="KW-0347">Helicase</keyword>
<keyword evidence="1" id="KW-0378">Hydrolase</keyword>
<keyword evidence="3" id="KW-1185">Reference proteome</keyword>
<keyword evidence="1" id="KW-0067">ATP-binding</keyword>
<protein>
    <submittedName>
        <fullName evidence="1 2">Ded1-like DEAD-box RNA helicase</fullName>
    </submittedName>
</protein>
<reference evidence="1" key="1">
    <citation type="submission" date="2007-03" db="EMBL/GenBank/DDBJ databases">
        <title>Annotation of Culex pipiens quinquefasciatus.</title>
        <authorList>
            <consortium name="The Broad Institute Genome Sequencing Platform"/>
            <person name="Atkinson P.W."/>
            <person name="Hemingway J."/>
            <person name="Christensen B.M."/>
            <person name="Higgs S."/>
            <person name="Kodira C."/>
            <person name="Hannick L."/>
            <person name="Megy K."/>
            <person name="O'Leary S."/>
            <person name="Pearson M."/>
            <person name="Haas B.J."/>
            <person name="Mauceli E."/>
            <person name="Wortman J.R."/>
            <person name="Lee N.H."/>
            <person name="Guigo R."/>
            <person name="Stanke M."/>
            <person name="Alvarado L."/>
            <person name="Amedeo P."/>
            <person name="Antoine C.H."/>
            <person name="Arensburger P."/>
            <person name="Bidwell S.L."/>
            <person name="Crawford M."/>
            <person name="Camaro F."/>
            <person name="Devon K."/>
            <person name="Engels R."/>
            <person name="Hammond M."/>
            <person name="Howarth C."/>
            <person name="Koehrsen M."/>
            <person name="Lawson D."/>
            <person name="Montgomery P."/>
            <person name="Nene V."/>
            <person name="Nusbaum C."/>
            <person name="Puiu D."/>
            <person name="Romero-Severson J."/>
            <person name="Severson D.W."/>
            <person name="Shumway M."/>
            <person name="Sisk P."/>
            <person name="Stolte C."/>
            <person name="Zeng Q."/>
            <person name="Eisenstadt E."/>
            <person name="Fraser-Liggett C."/>
            <person name="Strausberg R."/>
            <person name="Galagan J."/>
            <person name="Birren B."/>
            <person name="Collins F.H."/>
        </authorList>
    </citation>
    <scope>NUCLEOTIDE SEQUENCE [LARGE SCALE GENOMIC DNA]</scope>
    <source>
        <strain evidence="1">JHB</strain>
    </source>
</reference>
<dbReference type="AlphaFoldDB" id="B0WQU1"/>
<accession>B0WQU1</accession>
<organism>
    <name type="scientific">Culex quinquefasciatus</name>
    <name type="common">Southern house mosquito</name>
    <name type="synonym">Culex pungens</name>
    <dbReference type="NCBI Taxonomy" id="7176"/>
    <lineage>
        <taxon>Eukaryota</taxon>
        <taxon>Metazoa</taxon>
        <taxon>Ecdysozoa</taxon>
        <taxon>Arthropoda</taxon>
        <taxon>Hexapoda</taxon>
        <taxon>Insecta</taxon>
        <taxon>Pterygota</taxon>
        <taxon>Neoptera</taxon>
        <taxon>Endopterygota</taxon>
        <taxon>Diptera</taxon>
        <taxon>Nematocera</taxon>
        <taxon>Culicoidea</taxon>
        <taxon>Culicidae</taxon>
        <taxon>Culicinae</taxon>
        <taxon>Culicini</taxon>
        <taxon>Culex</taxon>
        <taxon>Culex</taxon>
    </lineage>
</organism>
<reference evidence="2" key="2">
    <citation type="submission" date="2021-02" db="UniProtKB">
        <authorList>
            <consortium name="EnsemblMetazoa"/>
        </authorList>
    </citation>
    <scope>IDENTIFICATION</scope>
    <source>
        <strain evidence="2">JHB</strain>
    </source>
</reference>
<evidence type="ECO:0000313" key="2">
    <source>
        <dbReference type="EnsemblMetazoa" id="CPIJ009760-PA"/>
    </source>
</evidence>
<dbReference type="KEGG" id="cqu:CpipJ_CPIJ009760"/>
<dbReference type="EMBL" id="DS232045">
    <property type="protein sequence ID" value="EDS33021.1"/>
    <property type="molecule type" value="Genomic_DNA"/>
</dbReference>
<dbReference type="Proteomes" id="UP000002320">
    <property type="component" value="Unassembled WGS sequence"/>
</dbReference>
<name>B0WQU1_CULQU</name>
<evidence type="ECO:0000313" key="3">
    <source>
        <dbReference type="Proteomes" id="UP000002320"/>
    </source>
</evidence>